<gene>
    <name evidence="2" type="ORF">H4R20_002628</name>
</gene>
<name>A0A9W8I3F9_9FUNG</name>
<reference evidence="2" key="1">
    <citation type="submission" date="2022-07" db="EMBL/GenBank/DDBJ databases">
        <title>Phylogenomic reconstructions and comparative analyses of Kickxellomycotina fungi.</title>
        <authorList>
            <person name="Reynolds N.K."/>
            <person name="Stajich J.E."/>
            <person name="Barry K."/>
            <person name="Grigoriev I.V."/>
            <person name="Crous P."/>
            <person name="Smith M.E."/>
        </authorList>
    </citation>
    <scope>NUCLEOTIDE SEQUENCE</scope>
    <source>
        <strain evidence="2">NRRL 1565</strain>
    </source>
</reference>
<feature type="compositionally biased region" description="Low complexity" evidence="1">
    <location>
        <begin position="383"/>
        <end position="394"/>
    </location>
</feature>
<feature type="compositionally biased region" description="Acidic residues" evidence="1">
    <location>
        <begin position="102"/>
        <end position="117"/>
    </location>
</feature>
<dbReference type="Proteomes" id="UP001140094">
    <property type="component" value="Unassembled WGS sequence"/>
</dbReference>
<dbReference type="AlphaFoldDB" id="A0A9W8I3F9"/>
<evidence type="ECO:0000313" key="2">
    <source>
        <dbReference type="EMBL" id="KAJ2804114.1"/>
    </source>
</evidence>
<organism evidence="2 3">
    <name type="scientific">Coemansia guatemalensis</name>
    <dbReference type="NCBI Taxonomy" id="2761395"/>
    <lineage>
        <taxon>Eukaryota</taxon>
        <taxon>Fungi</taxon>
        <taxon>Fungi incertae sedis</taxon>
        <taxon>Zoopagomycota</taxon>
        <taxon>Kickxellomycotina</taxon>
        <taxon>Kickxellomycetes</taxon>
        <taxon>Kickxellales</taxon>
        <taxon>Kickxellaceae</taxon>
        <taxon>Coemansia</taxon>
    </lineage>
</organism>
<comment type="caution">
    <text evidence="2">The sequence shown here is derived from an EMBL/GenBank/DDBJ whole genome shotgun (WGS) entry which is preliminary data.</text>
</comment>
<feature type="compositionally biased region" description="Polar residues" evidence="1">
    <location>
        <begin position="148"/>
        <end position="158"/>
    </location>
</feature>
<evidence type="ECO:0000256" key="1">
    <source>
        <dbReference type="SAM" id="MobiDB-lite"/>
    </source>
</evidence>
<feature type="compositionally biased region" description="Polar residues" evidence="1">
    <location>
        <begin position="405"/>
        <end position="421"/>
    </location>
</feature>
<protein>
    <submittedName>
        <fullName evidence="2">Uncharacterized protein</fullName>
    </submittedName>
</protein>
<feature type="compositionally biased region" description="Low complexity" evidence="1">
    <location>
        <begin position="7"/>
        <end position="20"/>
    </location>
</feature>
<feature type="region of interest" description="Disordered" evidence="1">
    <location>
        <begin position="1"/>
        <end position="38"/>
    </location>
</feature>
<evidence type="ECO:0000313" key="3">
    <source>
        <dbReference type="Proteomes" id="UP001140094"/>
    </source>
</evidence>
<keyword evidence="3" id="KW-1185">Reference proteome</keyword>
<feature type="region of interest" description="Disordered" evidence="1">
    <location>
        <begin position="50"/>
        <end position="160"/>
    </location>
</feature>
<sequence>PAQSAQSPTSDTSESTASSAPSPPLPPPSSSFAFPGVDGNLVAAPVSMQAGGGMRYGDVPHPPASVPRVPSVSATEPELVNGSEFDTSDTDTSYLQTPQEGLSDEVEEGSDESDSDSSNDNPSATCETARSSEPRGTYQDTDDHRSQSRATTVSSRQPTHVYIQPSIDIESAARYGEGYKHMHVDPNDDGSLEVAAPVDARAAADGFIPALIAATRRKREIQIVRFQNTVDKPEGAIPNLNEDVMCKPSKGKRQNQVSGAYSDMSVIAGSSRMANMRGHLDEGNSMMDTDERAVEADSDTSSTSEDGLDMVLDMAVSAMMESISASQTVMQIRCPQCPTDAPSISSQDWETHRDWHIARHLQEREMRHETVARQFQRAFNDTASAGASSKSTKPAAKRVKHDARSASSSKPRQQTITDAWK</sequence>
<feature type="non-terminal residue" evidence="2">
    <location>
        <position position="1"/>
    </location>
</feature>
<dbReference type="OrthoDB" id="5577384at2759"/>
<proteinExistence type="predicted"/>
<dbReference type="EMBL" id="JANBUO010000438">
    <property type="protein sequence ID" value="KAJ2804114.1"/>
    <property type="molecule type" value="Genomic_DNA"/>
</dbReference>
<feature type="compositionally biased region" description="Polar residues" evidence="1">
    <location>
        <begin position="90"/>
        <end position="99"/>
    </location>
</feature>
<feature type="region of interest" description="Disordered" evidence="1">
    <location>
        <begin position="378"/>
        <end position="421"/>
    </location>
</feature>
<accession>A0A9W8I3F9</accession>